<dbReference type="OrthoDB" id="5362656at2759"/>
<sequence length="973" mass="104386">MVTSVVKTRDKDPKLATSRRHSLRGNKGPSTSSTNSWSSSDTSKICWDDRNWKLFLTTANRVCVWDDSFCATVFTSGSEGISAAKRSKDGTILAVADGQTVILHRVDQGQHQSYGLKGAEGNCRLLQYAHDSKSLFFTDSIHNAVQTYSLREDRVNEAAKAHPSDITSFCVSPDSNFLLSCSADPPVIQLHNRQLNNTIDIKPRASATPVVCCAFHPTRKSIFVLAFADGVLAAYDSTRLMRGDKARVTAKKGNVGSGGGAHIHFFQHLHDTSISGRAGITGVEFIPGYRARAVSVGEDGRLVIVDFEKRDVLGSWHVGAPATNVSVRPAVGKDSGKSSGDAGWMVAVGTIHGKCFVFNGGGTKVCEQTVDAEAGKVLDVEWVSGEIALPPGAGEPDSIPSSKFTIKSPSSSRYPDSRTSIATHALTVKSHNPTLSSLAEDSNANSIAPFTNNPPMLPELPVLPGWRNLVGSSTASYMNMFSPVKKKPTKAMSVPAKEFENVIDLKDPKERTTEKADQRSVISAPLMWDEKPIGKKYSPTPVSTSTGASPLALVMLDGHGSKDSHRAASKTDLSTKGGPCGSVCIAHEPYSRTSAVPVKSALASATKVTDPGKLLSDIRSIRGETNKGSVTRGLALFAPYMPTRPNSRRGLLKGFGRAKSADSPGDESTLSISSMHPEAQTKSAYNAIEANSYVLEESTIKVDTMPMEERAGHSSDEVQGGEEFVSGFVLEPPKEAVEESSDEADIWLMQGLDEDDLPTLKPKSREQTTTVNKPEPLKRKFPACESDSLTTSIRKGAGTSKGSSLGRKLSAGTGSVRSPSGSNKFQKIGSSWYDDRGDMGNIKGTMAARVVCPSTGKVVTATTSSSSLHTVQSAHDTFQAAAEATGEASPQSHTLKDGWEEAMTRVSLEVRKDIRAMHEDMIRRFEEQRKMLEEVSRENVAVRTENEKLRGELFAIMGSRSLTVSGTLGAQGK</sequence>
<evidence type="ECO:0000313" key="5">
    <source>
        <dbReference type="EMBL" id="RPB22589.1"/>
    </source>
</evidence>
<feature type="compositionally biased region" description="Low complexity" evidence="4">
    <location>
        <begin position="30"/>
        <end position="43"/>
    </location>
</feature>
<dbReference type="InterPro" id="IPR036322">
    <property type="entry name" value="WD40_repeat_dom_sf"/>
</dbReference>
<reference evidence="5 6" key="1">
    <citation type="journal article" date="2018" name="Nat. Ecol. Evol.">
        <title>Pezizomycetes genomes reveal the molecular basis of ectomycorrhizal truffle lifestyle.</title>
        <authorList>
            <person name="Murat C."/>
            <person name="Payen T."/>
            <person name="Noel B."/>
            <person name="Kuo A."/>
            <person name="Morin E."/>
            <person name="Chen J."/>
            <person name="Kohler A."/>
            <person name="Krizsan K."/>
            <person name="Balestrini R."/>
            <person name="Da Silva C."/>
            <person name="Montanini B."/>
            <person name="Hainaut M."/>
            <person name="Levati E."/>
            <person name="Barry K.W."/>
            <person name="Belfiori B."/>
            <person name="Cichocki N."/>
            <person name="Clum A."/>
            <person name="Dockter R.B."/>
            <person name="Fauchery L."/>
            <person name="Guy J."/>
            <person name="Iotti M."/>
            <person name="Le Tacon F."/>
            <person name="Lindquist E.A."/>
            <person name="Lipzen A."/>
            <person name="Malagnac F."/>
            <person name="Mello A."/>
            <person name="Molinier V."/>
            <person name="Miyauchi S."/>
            <person name="Poulain J."/>
            <person name="Riccioni C."/>
            <person name="Rubini A."/>
            <person name="Sitrit Y."/>
            <person name="Splivallo R."/>
            <person name="Traeger S."/>
            <person name="Wang M."/>
            <person name="Zifcakova L."/>
            <person name="Wipf D."/>
            <person name="Zambonelli A."/>
            <person name="Paolocci F."/>
            <person name="Nowrousian M."/>
            <person name="Ottonello S."/>
            <person name="Baldrian P."/>
            <person name="Spatafora J.W."/>
            <person name="Henrissat B."/>
            <person name="Nagy L.G."/>
            <person name="Aury J.M."/>
            <person name="Wincker P."/>
            <person name="Grigoriev I.V."/>
            <person name="Bonfante P."/>
            <person name="Martin F.M."/>
        </authorList>
    </citation>
    <scope>NUCLEOTIDE SEQUENCE [LARGE SCALE GENOMIC DNA]</scope>
    <source>
        <strain evidence="5 6">ATCC MYA-4762</strain>
    </source>
</reference>
<evidence type="ECO:0000256" key="3">
    <source>
        <dbReference type="SAM" id="Coils"/>
    </source>
</evidence>
<feature type="coiled-coil region" evidence="3">
    <location>
        <begin position="915"/>
        <end position="952"/>
    </location>
</feature>
<dbReference type="InParanoid" id="A0A3N4LM71"/>
<dbReference type="Proteomes" id="UP000267821">
    <property type="component" value="Unassembled WGS sequence"/>
</dbReference>
<organism evidence="5 6">
    <name type="scientific">Terfezia boudieri ATCC MYA-4762</name>
    <dbReference type="NCBI Taxonomy" id="1051890"/>
    <lineage>
        <taxon>Eukaryota</taxon>
        <taxon>Fungi</taxon>
        <taxon>Dikarya</taxon>
        <taxon>Ascomycota</taxon>
        <taxon>Pezizomycotina</taxon>
        <taxon>Pezizomycetes</taxon>
        <taxon>Pezizales</taxon>
        <taxon>Pezizaceae</taxon>
        <taxon>Terfezia</taxon>
    </lineage>
</organism>
<dbReference type="InterPro" id="IPR015943">
    <property type="entry name" value="WD40/YVTN_repeat-like_dom_sf"/>
</dbReference>
<dbReference type="STRING" id="1051890.A0A3N4LM71"/>
<keyword evidence="6" id="KW-1185">Reference proteome</keyword>
<feature type="region of interest" description="Disordered" evidence="4">
    <location>
        <begin position="753"/>
        <end position="829"/>
    </location>
</feature>
<dbReference type="SMART" id="SM00320">
    <property type="entry name" value="WD40"/>
    <property type="match status" value="5"/>
</dbReference>
<dbReference type="SUPFAM" id="SSF50978">
    <property type="entry name" value="WD40 repeat-like"/>
    <property type="match status" value="1"/>
</dbReference>
<dbReference type="InterPro" id="IPR052234">
    <property type="entry name" value="U5_snRNP_Component"/>
</dbReference>
<feature type="compositionally biased region" description="Low complexity" evidence="4">
    <location>
        <begin position="398"/>
        <end position="412"/>
    </location>
</feature>
<accession>A0A3N4LM71</accession>
<feature type="compositionally biased region" description="Polar residues" evidence="4">
    <location>
        <begin position="812"/>
        <end position="829"/>
    </location>
</feature>
<keyword evidence="1" id="KW-0853">WD repeat</keyword>
<keyword evidence="3" id="KW-0175">Coiled coil</keyword>
<dbReference type="GO" id="GO:0003723">
    <property type="term" value="F:RNA binding"/>
    <property type="evidence" value="ECO:0007669"/>
    <property type="project" value="TreeGrafter"/>
</dbReference>
<evidence type="ECO:0000313" key="6">
    <source>
        <dbReference type="Proteomes" id="UP000267821"/>
    </source>
</evidence>
<dbReference type="InterPro" id="IPR001680">
    <property type="entry name" value="WD40_rpt"/>
</dbReference>
<dbReference type="PANTHER" id="PTHR44006">
    <property type="entry name" value="U5 SMALL NUCLEAR RIBONUCLEOPROTEIN 40 KDA PROTEIN"/>
    <property type="match status" value="1"/>
</dbReference>
<feature type="region of interest" description="Disordered" evidence="4">
    <location>
        <begin position="391"/>
        <end position="417"/>
    </location>
</feature>
<dbReference type="GO" id="GO:0071013">
    <property type="term" value="C:catalytic step 2 spliceosome"/>
    <property type="evidence" value="ECO:0007669"/>
    <property type="project" value="TreeGrafter"/>
</dbReference>
<dbReference type="AlphaFoldDB" id="A0A3N4LM71"/>
<proteinExistence type="predicted"/>
<dbReference type="EMBL" id="ML121551">
    <property type="protein sequence ID" value="RPB22589.1"/>
    <property type="molecule type" value="Genomic_DNA"/>
</dbReference>
<dbReference type="Gene3D" id="2.130.10.10">
    <property type="entry name" value="YVTN repeat-like/Quinoprotein amine dehydrogenase"/>
    <property type="match status" value="2"/>
</dbReference>
<name>A0A3N4LM71_9PEZI</name>
<dbReference type="PANTHER" id="PTHR44006:SF1">
    <property type="entry name" value="U5 SMALL NUCLEAR RIBONUCLEOPROTEIN 40 KDA PROTEIN"/>
    <property type="match status" value="1"/>
</dbReference>
<keyword evidence="2" id="KW-0677">Repeat</keyword>
<feature type="region of interest" description="Disordered" evidence="4">
    <location>
        <begin position="1"/>
        <end position="43"/>
    </location>
</feature>
<protein>
    <submittedName>
        <fullName evidence="5">WD40 repeat-like protein</fullName>
    </submittedName>
</protein>
<evidence type="ECO:0000256" key="4">
    <source>
        <dbReference type="SAM" id="MobiDB-lite"/>
    </source>
</evidence>
<evidence type="ECO:0000256" key="2">
    <source>
        <dbReference type="ARBA" id="ARBA00022737"/>
    </source>
</evidence>
<evidence type="ECO:0000256" key="1">
    <source>
        <dbReference type="ARBA" id="ARBA00022574"/>
    </source>
</evidence>
<gene>
    <name evidence="5" type="ORF">L211DRAFT_331706</name>
</gene>